<accession>A0A8T9BFT6</accession>
<dbReference type="Pfam" id="PF01728">
    <property type="entry name" value="FtsJ"/>
    <property type="match status" value="1"/>
</dbReference>
<comment type="caution">
    <text evidence="2">The sequence shown here is derived from an EMBL/GenBank/DDBJ whole genome shotgun (WGS) entry which is preliminary data.</text>
</comment>
<dbReference type="GO" id="GO:0032259">
    <property type="term" value="P:methylation"/>
    <property type="evidence" value="ECO:0007669"/>
    <property type="project" value="InterPro"/>
</dbReference>
<protein>
    <recommendedName>
        <fullName evidence="1">Ribosomal RNA methyltransferase FtsJ domain-containing protein</fullName>
    </recommendedName>
</protein>
<dbReference type="SUPFAM" id="SSF53335">
    <property type="entry name" value="S-adenosyl-L-methionine-dependent methyltransferases"/>
    <property type="match status" value="1"/>
</dbReference>
<dbReference type="EMBL" id="QGMF01000153">
    <property type="protein sequence ID" value="TVY18697.1"/>
    <property type="molecule type" value="Genomic_DNA"/>
</dbReference>
<evidence type="ECO:0000313" key="2">
    <source>
        <dbReference type="EMBL" id="TVY18697.1"/>
    </source>
</evidence>
<evidence type="ECO:0000313" key="3">
    <source>
        <dbReference type="Proteomes" id="UP000469559"/>
    </source>
</evidence>
<dbReference type="Gene3D" id="3.40.50.150">
    <property type="entry name" value="Vaccinia Virus protein VP39"/>
    <property type="match status" value="1"/>
</dbReference>
<proteinExistence type="predicted"/>
<gene>
    <name evidence="2" type="ORF">LARI1_G006124</name>
</gene>
<feature type="domain" description="Ribosomal RNA methyltransferase FtsJ" evidence="1">
    <location>
        <begin position="113"/>
        <end position="294"/>
    </location>
</feature>
<dbReference type="InterPro" id="IPR002877">
    <property type="entry name" value="RNA_MeTrfase_FtsJ_dom"/>
</dbReference>
<dbReference type="GO" id="GO:0008168">
    <property type="term" value="F:methyltransferase activity"/>
    <property type="evidence" value="ECO:0007669"/>
    <property type="project" value="InterPro"/>
</dbReference>
<evidence type="ECO:0000259" key="1">
    <source>
        <dbReference type="Pfam" id="PF01728"/>
    </source>
</evidence>
<name>A0A8T9BFT6_9HELO</name>
<dbReference type="InterPro" id="IPR029063">
    <property type="entry name" value="SAM-dependent_MTases_sf"/>
</dbReference>
<dbReference type="AlphaFoldDB" id="A0A8T9BFT6"/>
<reference evidence="2 3" key="1">
    <citation type="submission" date="2018-05" db="EMBL/GenBank/DDBJ databases">
        <title>Whole genome sequencing for identification of molecular markers to develop diagnostic detection tools for the regulated plant pathogen Lachnellula willkommii.</title>
        <authorList>
            <person name="Giroux E."/>
            <person name="Bilodeau G."/>
        </authorList>
    </citation>
    <scope>NUCLEOTIDE SEQUENCE [LARGE SCALE GENOMIC DNA]</scope>
    <source>
        <strain evidence="2 3">CBS 203.66</strain>
    </source>
</reference>
<sequence length="369" mass="41985">LSQESRFDMDKRVVPVIETKAPAEAVETNPVVLPSPITIFHQRLRQAEPVYAVLMELKEKGWKNSKGDEHFQYQRHRADTATGKAAARFYQMMQEIGDEMQAATGAFYQNNRSEDEVGILDLCMAPGGYTASALKYNPTAKAVGITLPPDRGGHEVFLNSYRSTVLYHDITMFAKEFGVDEVPRTHPGRDSFSLERPFMDQRFDFVICDGQVLRTHERPEYRERTEANRLTSSQLILALQRIRYGGTLILLLHKIEALDTIELLYLFSQFSDIEVFKPSKKHATRSTFYLIAKNVQPSVASARMAVIAWKKAWWNATFGGEQGVGARRFEIDDKYAQGIIDSFGDRFTTLARPVWKIQADALSRADFTR</sequence>
<keyword evidence="3" id="KW-1185">Reference proteome</keyword>
<organism evidence="2 3">
    <name type="scientific">Lachnellula arida</name>
    <dbReference type="NCBI Taxonomy" id="1316785"/>
    <lineage>
        <taxon>Eukaryota</taxon>
        <taxon>Fungi</taxon>
        <taxon>Dikarya</taxon>
        <taxon>Ascomycota</taxon>
        <taxon>Pezizomycotina</taxon>
        <taxon>Leotiomycetes</taxon>
        <taxon>Helotiales</taxon>
        <taxon>Lachnaceae</taxon>
        <taxon>Lachnellula</taxon>
    </lineage>
</organism>
<dbReference type="OrthoDB" id="417125at2759"/>
<feature type="non-terminal residue" evidence="2">
    <location>
        <position position="1"/>
    </location>
</feature>
<dbReference type="Proteomes" id="UP000469559">
    <property type="component" value="Unassembled WGS sequence"/>
</dbReference>